<dbReference type="Proteomes" id="UP001183794">
    <property type="component" value="Unassembled WGS sequence"/>
</dbReference>
<dbReference type="EMBL" id="JAVDYJ010000001">
    <property type="protein sequence ID" value="MDR7346495.1"/>
    <property type="molecule type" value="Genomic_DNA"/>
</dbReference>
<evidence type="ECO:0000313" key="2">
    <source>
        <dbReference type="Proteomes" id="UP001183794"/>
    </source>
</evidence>
<accession>A0ABU2AYR7</accession>
<reference evidence="1 2" key="1">
    <citation type="submission" date="2023-07" db="EMBL/GenBank/DDBJ databases">
        <title>Sequencing the genomes of 1000 actinobacteria strains.</title>
        <authorList>
            <person name="Klenk H.-P."/>
        </authorList>
    </citation>
    <scope>NUCLEOTIDE SEQUENCE [LARGE SCALE GENOMIC DNA]</scope>
    <source>
        <strain evidence="1 2">DSM 22966</strain>
    </source>
</reference>
<comment type="caution">
    <text evidence="1">The sequence shown here is derived from an EMBL/GenBank/DDBJ whole genome shotgun (WGS) entry which is preliminary data.</text>
</comment>
<name>A0ABU2AYR7_9MICC</name>
<gene>
    <name evidence="1" type="ORF">J2S62_000752</name>
</gene>
<organism evidence="1 2">
    <name type="scientific">Enteractinococcus fodinae</name>
    <dbReference type="NCBI Taxonomy" id="684663"/>
    <lineage>
        <taxon>Bacteria</taxon>
        <taxon>Bacillati</taxon>
        <taxon>Actinomycetota</taxon>
        <taxon>Actinomycetes</taxon>
        <taxon>Micrococcales</taxon>
        <taxon>Micrococcaceae</taxon>
    </lineage>
</organism>
<evidence type="ECO:0000313" key="1">
    <source>
        <dbReference type="EMBL" id="MDR7346495.1"/>
    </source>
</evidence>
<proteinExistence type="predicted"/>
<sequence>MLHELIHLPWHDLPGHPEPIFAPATLFGLGYRRQRLPVVVDFCLVFTRHQQRDRFGERGILVHG</sequence>
<keyword evidence="2" id="KW-1185">Reference proteome</keyword>
<protein>
    <submittedName>
        <fullName evidence="1">Uncharacterized protein</fullName>
    </submittedName>
</protein>